<keyword evidence="2" id="KW-0067">ATP-binding</keyword>
<reference evidence="4 5" key="1">
    <citation type="submission" date="2024-03" db="EMBL/GenBank/DDBJ databases">
        <title>Novel species of the genus Variovorax.</title>
        <authorList>
            <person name="Liu Q."/>
            <person name="Xin Y.-H."/>
        </authorList>
    </citation>
    <scope>NUCLEOTIDE SEQUENCE [LARGE SCALE GENOMIC DNA]</scope>
    <source>
        <strain evidence="4 5">KACC 18900</strain>
    </source>
</reference>
<gene>
    <name evidence="4" type="ORF">WKW82_09505</name>
</gene>
<dbReference type="SUPFAM" id="SSF56801">
    <property type="entry name" value="Acetyl-CoA synthetase-like"/>
    <property type="match status" value="1"/>
</dbReference>
<dbReference type="PANTHER" id="PTHR43272">
    <property type="entry name" value="LONG-CHAIN-FATTY-ACID--COA LIGASE"/>
    <property type="match status" value="1"/>
</dbReference>
<dbReference type="InterPro" id="IPR000873">
    <property type="entry name" value="AMP-dep_synth/lig_dom"/>
</dbReference>
<evidence type="ECO:0000313" key="5">
    <source>
        <dbReference type="Proteomes" id="UP001385892"/>
    </source>
</evidence>
<organism evidence="4 5">
    <name type="scientific">Variovorax rhizosphaerae</name>
    <dbReference type="NCBI Taxonomy" id="1836200"/>
    <lineage>
        <taxon>Bacteria</taxon>
        <taxon>Pseudomonadati</taxon>
        <taxon>Pseudomonadota</taxon>
        <taxon>Betaproteobacteria</taxon>
        <taxon>Burkholderiales</taxon>
        <taxon>Comamonadaceae</taxon>
        <taxon>Variovorax</taxon>
    </lineage>
</organism>
<name>A0ABU8WHT4_9BURK</name>
<feature type="domain" description="AMP-dependent synthetase/ligase" evidence="3">
    <location>
        <begin position="16"/>
        <end position="438"/>
    </location>
</feature>
<comment type="caution">
    <text evidence="4">The sequence shown here is derived from an EMBL/GenBank/DDBJ whole genome shotgun (WGS) entry which is preliminary data.</text>
</comment>
<accession>A0ABU8WHT4</accession>
<keyword evidence="1" id="KW-0547">Nucleotide-binding</keyword>
<proteinExistence type="predicted"/>
<dbReference type="RefSeq" id="WP_340342038.1">
    <property type="nucleotide sequence ID" value="NZ_JBBKZT010000004.1"/>
</dbReference>
<dbReference type="Proteomes" id="UP001385892">
    <property type="component" value="Unassembled WGS sequence"/>
</dbReference>
<evidence type="ECO:0000259" key="3">
    <source>
        <dbReference type="Pfam" id="PF00501"/>
    </source>
</evidence>
<dbReference type="Gene3D" id="3.40.50.12780">
    <property type="entry name" value="N-terminal domain of ligase-like"/>
    <property type="match status" value="1"/>
</dbReference>
<dbReference type="InterPro" id="IPR042099">
    <property type="entry name" value="ANL_N_sf"/>
</dbReference>
<dbReference type="Pfam" id="PF00501">
    <property type="entry name" value="AMP-binding"/>
    <property type="match status" value="1"/>
</dbReference>
<dbReference type="EMBL" id="JBBKZT010000004">
    <property type="protein sequence ID" value="MEJ8846884.1"/>
    <property type="molecule type" value="Genomic_DNA"/>
</dbReference>
<dbReference type="PANTHER" id="PTHR43272:SF33">
    <property type="entry name" value="AMP-BINDING DOMAIN-CONTAINING PROTEIN-RELATED"/>
    <property type="match status" value="1"/>
</dbReference>
<evidence type="ECO:0000313" key="4">
    <source>
        <dbReference type="EMBL" id="MEJ8846884.1"/>
    </source>
</evidence>
<evidence type="ECO:0000256" key="1">
    <source>
        <dbReference type="ARBA" id="ARBA00022741"/>
    </source>
</evidence>
<evidence type="ECO:0000256" key="2">
    <source>
        <dbReference type="ARBA" id="ARBA00022840"/>
    </source>
</evidence>
<keyword evidence="5" id="KW-1185">Reference proteome</keyword>
<dbReference type="InterPro" id="IPR020845">
    <property type="entry name" value="AMP-binding_CS"/>
</dbReference>
<protein>
    <submittedName>
        <fullName evidence="4">AMP-binding protein</fullName>
    </submittedName>
</protein>
<sequence length="655" mass="71175">MTLPPLPADTFPRLLAAHAARQPDAPAVREKDLGIWQTWAWSGVAKEVREIACGLASLGFRPFGNLAIVGANRPHLYMAVIAAQSLRGVPVPLYQDAVAGEMVFMLQDASIDFVIAEDQEQVDKLLECRDLLTADGHQGLRHIIYDDPKGLRHYDQPGVISYDQLRELGRAFDAADGGHFDAGVASGVASDVAVILYTSGTTGRPKGVCQTHASFIAAGHGGVVTDKLGPGDNIMSYLPMAWVGDHLFSVAQWLVGGFTLNCPESAETVMNDMREIGPSYYFGPPRTFEGLLTAVSIRMEDAAAPKRWLYAKFMALAQRVGADILNGAPVGFGDRFMYGIGNALVYGPLRNVLGMSRIRVAYTAGAAIGPDLFRFYRSIGVNLKQFYGQTETCAYVCLQQDGKVKLQTVGTAAPGMELRIADNGEVLVRGVSVLKEYYKRPDATAEVLDVDGYFHTGDAGVLDAEGHLRIIDRAKDVGRMKTGAIFAPNYIENKLKFFPQIKEAVCFGNGRDEVCAFINIDFEAVGNWAERRGLPYGGYVDLAGKPEVLALIAECVSKVNADLAAEEGMADTQVARFLVLHKELDPDDDEMTRTRKVRRGFVAEKYAVLVDALYGGKAEQFIETQVKFEDGRTGAVSATLKIVEAKRFPAVKVAA</sequence>
<dbReference type="PROSITE" id="PS00455">
    <property type="entry name" value="AMP_BINDING"/>
    <property type="match status" value="1"/>
</dbReference>